<dbReference type="Proteomes" id="UP000791080">
    <property type="component" value="Unassembled WGS sequence"/>
</dbReference>
<keyword evidence="6" id="KW-0812">Transmembrane</keyword>
<organism evidence="7 8">
    <name type="scientific">Actinoalloteichus caeruleus DSM 43889</name>
    <dbReference type="NCBI Taxonomy" id="1120930"/>
    <lineage>
        <taxon>Bacteria</taxon>
        <taxon>Bacillati</taxon>
        <taxon>Actinomycetota</taxon>
        <taxon>Actinomycetes</taxon>
        <taxon>Pseudonocardiales</taxon>
        <taxon>Pseudonocardiaceae</taxon>
        <taxon>Actinoalloteichus</taxon>
        <taxon>Actinoalloteichus cyanogriseus</taxon>
    </lineage>
</organism>
<evidence type="ECO:0000256" key="6">
    <source>
        <dbReference type="SAM" id="Phobius"/>
    </source>
</evidence>
<sequence length="354" mass="37781">MGLSAAVIAAGQHDREDIVPDERPGSATDRRSARRRRARVILITTLVAVVATIGLIVFALRPTDDTTARATGDEAGLRVVATTNFLTDTVRRIGGEHVDVAGLMGPGVDPHLFQARAGHLHQLREADLVLSVGLHLEGNLQTVLDGLGDTAVVRVAESIPESELLAAPDTEPGDGEFDPHVWFDVSLWSRVVEGIRDALVAEDPERATAYRDAADEYLVELADLDEEVRDRLAEIPEQRRVLVTSHDAFRYLGRAYDVQVEAIQGISTVDEATTADIDRVAALIAERGVRAVFVESSVSGQSLEAVLAAAGSRGAEVTVGGELFSDAAGAEGTPEGTYVGMVRANVDQLVEGLR</sequence>
<proteinExistence type="inferred from homology"/>
<keyword evidence="3" id="KW-0479">Metal-binding</keyword>
<dbReference type="EMBL" id="AUBJ02000001">
    <property type="protein sequence ID" value="MCP2329914.1"/>
    <property type="molecule type" value="Genomic_DNA"/>
</dbReference>
<accession>A0ABT1JC96</accession>
<evidence type="ECO:0000256" key="5">
    <source>
        <dbReference type="RuleBase" id="RU003512"/>
    </source>
</evidence>
<evidence type="ECO:0000256" key="3">
    <source>
        <dbReference type="ARBA" id="ARBA00022723"/>
    </source>
</evidence>
<gene>
    <name evidence="7" type="ORF">G443_000184</name>
</gene>
<dbReference type="InterPro" id="IPR006127">
    <property type="entry name" value="ZnuA-like"/>
</dbReference>
<comment type="similarity">
    <text evidence="5">Belongs to the bacterial solute-binding protein 9 family.</text>
</comment>
<evidence type="ECO:0000256" key="2">
    <source>
        <dbReference type="ARBA" id="ARBA00022448"/>
    </source>
</evidence>
<dbReference type="PANTHER" id="PTHR42953:SF1">
    <property type="entry name" value="METAL-BINDING PROTEIN HI_0362-RELATED"/>
    <property type="match status" value="1"/>
</dbReference>
<dbReference type="InterPro" id="IPR006128">
    <property type="entry name" value="Lipoprotein_PsaA-like"/>
</dbReference>
<feature type="transmembrane region" description="Helical" evidence="6">
    <location>
        <begin position="40"/>
        <end position="60"/>
    </location>
</feature>
<name>A0ABT1JC96_ACTCY</name>
<keyword evidence="2 5" id="KW-0813">Transport</keyword>
<dbReference type="RefSeq" id="WP_081715416.1">
    <property type="nucleotide sequence ID" value="NZ_AUBJ02000001.1"/>
</dbReference>
<dbReference type="Pfam" id="PF01297">
    <property type="entry name" value="ZnuA"/>
    <property type="match status" value="1"/>
</dbReference>
<dbReference type="PRINTS" id="PR00691">
    <property type="entry name" value="ADHESINB"/>
</dbReference>
<keyword evidence="8" id="KW-1185">Reference proteome</keyword>
<protein>
    <submittedName>
        <fullName evidence="7">Manganese/zinc/iron transport system substrate-binding protein</fullName>
    </submittedName>
</protein>
<dbReference type="PRINTS" id="PR00690">
    <property type="entry name" value="ADHESNFAMILY"/>
</dbReference>
<dbReference type="InterPro" id="IPR050492">
    <property type="entry name" value="Bact_metal-bind_prot9"/>
</dbReference>
<evidence type="ECO:0000313" key="8">
    <source>
        <dbReference type="Proteomes" id="UP000791080"/>
    </source>
</evidence>
<reference evidence="7 8" key="1">
    <citation type="submission" date="2022-06" db="EMBL/GenBank/DDBJ databases">
        <title>Genomic Encyclopedia of Type Strains, Phase I: the one thousand microbial genomes (KMG-I) project.</title>
        <authorList>
            <person name="Kyrpides N."/>
        </authorList>
    </citation>
    <scope>NUCLEOTIDE SEQUENCE [LARGE SCALE GENOMIC DNA]</scope>
    <source>
        <strain evidence="7 8">DSM 43889</strain>
    </source>
</reference>
<evidence type="ECO:0000256" key="4">
    <source>
        <dbReference type="ARBA" id="ARBA00022729"/>
    </source>
</evidence>
<comment type="caution">
    <text evidence="7">The sequence shown here is derived from an EMBL/GenBank/DDBJ whole genome shotgun (WGS) entry which is preliminary data.</text>
</comment>
<dbReference type="Gene3D" id="3.40.50.1980">
    <property type="entry name" value="Nitrogenase molybdenum iron protein domain"/>
    <property type="match status" value="2"/>
</dbReference>
<dbReference type="SUPFAM" id="SSF53807">
    <property type="entry name" value="Helical backbone' metal receptor"/>
    <property type="match status" value="1"/>
</dbReference>
<dbReference type="PANTHER" id="PTHR42953">
    <property type="entry name" value="HIGH-AFFINITY ZINC UPTAKE SYSTEM PROTEIN ZNUA-RELATED"/>
    <property type="match status" value="1"/>
</dbReference>
<evidence type="ECO:0000256" key="1">
    <source>
        <dbReference type="ARBA" id="ARBA00004196"/>
    </source>
</evidence>
<keyword evidence="4" id="KW-0732">Signal</keyword>
<keyword evidence="6" id="KW-1133">Transmembrane helix</keyword>
<dbReference type="InterPro" id="IPR006129">
    <property type="entry name" value="AdhesinB"/>
</dbReference>
<evidence type="ECO:0000313" key="7">
    <source>
        <dbReference type="EMBL" id="MCP2329914.1"/>
    </source>
</evidence>
<keyword evidence="6" id="KW-0472">Membrane</keyword>
<comment type="subcellular location">
    <subcellularLocation>
        <location evidence="1">Cell envelope</location>
    </subcellularLocation>
</comment>